<evidence type="ECO:0000313" key="1">
    <source>
        <dbReference type="EMBL" id="KAH3730975.1"/>
    </source>
</evidence>
<dbReference type="Pfam" id="PF09776">
    <property type="entry name" value="Mitoc_L55"/>
    <property type="match status" value="1"/>
</dbReference>
<keyword evidence="2" id="KW-1185">Reference proteome</keyword>
<dbReference type="GO" id="GO:0005762">
    <property type="term" value="C:mitochondrial large ribosomal subunit"/>
    <property type="evidence" value="ECO:0007669"/>
    <property type="project" value="InterPro"/>
</dbReference>
<sequence>MAALVKISRQVPQLTCYTWPCFTVTTDLPTWSCCHAQSRHNSYKAGIARVNKKDFVRTYPVLVVQPDGSSLYIRYKEPRQILRLPEDLTKLTEEQKAERRRKLYPVKKIEVKEEIEDDFDPNEYAKML</sequence>
<dbReference type="Proteomes" id="UP000828390">
    <property type="component" value="Unassembled WGS sequence"/>
</dbReference>
<dbReference type="Gene3D" id="6.20.130.20">
    <property type="entry name" value="Mitochondrial ribosomal protein L55"/>
    <property type="match status" value="1"/>
</dbReference>
<dbReference type="InterPro" id="IPR044884">
    <property type="entry name" value="Ribosomal_mL55_sf"/>
</dbReference>
<dbReference type="GO" id="GO:0006412">
    <property type="term" value="P:translation"/>
    <property type="evidence" value="ECO:0007669"/>
    <property type="project" value="TreeGrafter"/>
</dbReference>
<dbReference type="GO" id="GO:0003735">
    <property type="term" value="F:structural constituent of ribosome"/>
    <property type="evidence" value="ECO:0007669"/>
    <property type="project" value="InterPro"/>
</dbReference>
<name>A0A9D4HU45_DREPO</name>
<dbReference type="PANTHER" id="PTHR34095">
    <property type="entry name" value="39S RIBOSOMAL PROTEIN L55, MITOCHONDRIAL"/>
    <property type="match status" value="1"/>
</dbReference>
<reference evidence="1" key="2">
    <citation type="submission" date="2020-11" db="EMBL/GenBank/DDBJ databases">
        <authorList>
            <person name="McCartney M.A."/>
            <person name="Auch B."/>
            <person name="Kono T."/>
            <person name="Mallez S."/>
            <person name="Becker A."/>
            <person name="Gohl D.M."/>
            <person name="Silverstein K.A.T."/>
            <person name="Koren S."/>
            <person name="Bechman K.B."/>
            <person name="Herman A."/>
            <person name="Abrahante J.E."/>
            <person name="Garbe J."/>
        </authorList>
    </citation>
    <scope>NUCLEOTIDE SEQUENCE</scope>
    <source>
        <strain evidence="1">Duluth1</strain>
        <tissue evidence="1">Whole animal</tissue>
    </source>
</reference>
<accession>A0A9D4HU45</accession>
<gene>
    <name evidence="1" type="ORF">DPMN_056978</name>
</gene>
<comment type="caution">
    <text evidence="1">The sequence shown here is derived from an EMBL/GenBank/DDBJ whole genome shotgun (WGS) entry which is preliminary data.</text>
</comment>
<protein>
    <recommendedName>
        <fullName evidence="3">Mitochondrial ribosomal protein L55</fullName>
    </recommendedName>
</protein>
<evidence type="ECO:0008006" key="3">
    <source>
        <dbReference type="Google" id="ProtNLM"/>
    </source>
</evidence>
<reference evidence="1" key="1">
    <citation type="journal article" date="2019" name="bioRxiv">
        <title>The Genome of the Zebra Mussel, Dreissena polymorpha: A Resource for Invasive Species Research.</title>
        <authorList>
            <person name="McCartney M.A."/>
            <person name="Auch B."/>
            <person name="Kono T."/>
            <person name="Mallez S."/>
            <person name="Zhang Y."/>
            <person name="Obille A."/>
            <person name="Becker A."/>
            <person name="Abrahante J.E."/>
            <person name="Garbe J."/>
            <person name="Badalamenti J.P."/>
            <person name="Herman A."/>
            <person name="Mangelson H."/>
            <person name="Liachko I."/>
            <person name="Sullivan S."/>
            <person name="Sone E.D."/>
            <person name="Koren S."/>
            <person name="Silverstein K.A.T."/>
            <person name="Beckman K.B."/>
            <person name="Gohl D.M."/>
        </authorList>
    </citation>
    <scope>NUCLEOTIDE SEQUENCE</scope>
    <source>
        <strain evidence="1">Duluth1</strain>
        <tissue evidence="1">Whole animal</tissue>
    </source>
</reference>
<organism evidence="1 2">
    <name type="scientific">Dreissena polymorpha</name>
    <name type="common">Zebra mussel</name>
    <name type="synonym">Mytilus polymorpha</name>
    <dbReference type="NCBI Taxonomy" id="45954"/>
    <lineage>
        <taxon>Eukaryota</taxon>
        <taxon>Metazoa</taxon>
        <taxon>Spiralia</taxon>
        <taxon>Lophotrochozoa</taxon>
        <taxon>Mollusca</taxon>
        <taxon>Bivalvia</taxon>
        <taxon>Autobranchia</taxon>
        <taxon>Heteroconchia</taxon>
        <taxon>Euheterodonta</taxon>
        <taxon>Imparidentia</taxon>
        <taxon>Neoheterodontei</taxon>
        <taxon>Myida</taxon>
        <taxon>Dreissenoidea</taxon>
        <taxon>Dreissenidae</taxon>
        <taxon>Dreissena</taxon>
    </lineage>
</organism>
<dbReference type="InterPro" id="IPR018615">
    <property type="entry name" value="Ribosomal_mL55"/>
</dbReference>
<evidence type="ECO:0000313" key="2">
    <source>
        <dbReference type="Proteomes" id="UP000828390"/>
    </source>
</evidence>
<proteinExistence type="predicted"/>
<dbReference type="OrthoDB" id="9986315at2759"/>
<dbReference type="PANTHER" id="PTHR34095:SF1">
    <property type="entry name" value="LARGE RIBOSOMAL SUBUNIT PROTEIN ML55"/>
    <property type="match status" value="1"/>
</dbReference>
<dbReference type="AlphaFoldDB" id="A0A9D4HU45"/>
<dbReference type="EMBL" id="JAIWYP010000012">
    <property type="protein sequence ID" value="KAH3730975.1"/>
    <property type="molecule type" value="Genomic_DNA"/>
</dbReference>